<dbReference type="AlphaFoldDB" id="F0YMB5"/>
<dbReference type="GeneID" id="20226432"/>
<dbReference type="KEGG" id="aaf:AURANDRAFT_67765"/>
<feature type="compositionally biased region" description="Basic residues" evidence="1">
    <location>
        <begin position="107"/>
        <end position="116"/>
    </location>
</feature>
<accession>F0YMB5</accession>
<dbReference type="Proteomes" id="UP000002729">
    <property type="component" value="Unassembled WGS sequence"/>
</dbReference>
<organism evidence="3">
    <name type="scientific">Aureococcus anophagefferens</name>
    <name type="common">Harmful bloom alga</name>
    <dbReference type="NCBI Taxonomy" id="44056"/>
    <lineage>
        <taxon>Eukaryota</taxon>
        <taxon>Sar</taxon>
        <taxon>Stramenopiles</taxon>
        <taxon>Ochrophyta</taxon>
        <taxon>Pelagophyceae</taxon>
        <taxon>Pelagomonadales</taxon>
        <taxon>Pelagomonadaceae</taxon>
        <taxon>Aureococcus</taxon>
    </lineage>
</organism>
<reference evidence="2 3" key="1">
    <citation type="journal article" date="2011" name="Proc. Natl. Acad. Sci. U.S.A.">
        <title>Niche of harmful alga Aureococcus anophagefferens revealed through ecogenomics.</title>
        <authorList>
            <person name="Gobler C.J."/>
            <person name="Berry D.L."/>
            <person name="Dyhrman S.T."/>
            <person name="Wilhelm S.W."/>
            <person name="Salamov A."/>
            <person name="Lobanov A.V."/>
            <person name="Zhang Y."/>
            <person name="Collier J.L."/>
            <person name="Wurch L.L."/>
            <person name="Kustka A.B."/>
            <person name="Dill B.D."/>
            <person name="Shah M."/>
            <person name="VerBerkmoes N.C."/>
            <person name="Kuo A."/>
            <person name="Terry A."/>
            <person name="Pangilinan J."/>
            <person name="Lindquist E.A."/>
            <person name="Lucas S."/>
            <person name="Paulsen I.T."/>
            <person name="Hattenrath-Lehmann T.K."/>
            <person name="Talmage S.C."/>
            <person name="Walker E.A."/>
            <person name="Koch F."/>
            <person name="Burson A.M."/>
            <person name="Marcoval M.A."/>
            <person name="Tang Y.Z."/>
            <person name="Lecleir G.R."/>
            <person name="Coyne K.J."/>
            <person name="Berg G.M."/>
            <person name="Bertrand E.M."/>
            <person name="Saito M.A."/>
            <person name="Gladyshev V.N."/>
            <person name="Grigoriev I.V."/>
        </authorList>
    </citation>
    <scope>NUCLEOTIDE SEQUENCE [LARGE SCALE GENOMIC DNA]</scope>
    <source>
        <strain evidence="3">CCMP 1984</strain>
    </source>
</reference>
<proteinExistence type="predicted"/>
<feature type="compositionally biased region" description="Low complexity" evidence="1">
    <location>
        <begin position="29"/>
        <end position="40"/>
    </location>
</feature>
<keyword evidence="3" id="KW-1185">Reference proteome</keyword>
<gene>
    <name evidence="2" type="ORF">AURANDRAFT_67765</name>
</gene>
<feature type="compositionally biased region" description="Pro residues" evidence="1">
    <location>
        <begin position="41"/>
        <end position="52"/>
    </location>
</feature>
<dbReference type="InParanoid" id="F0YMB5"/>
<evidence type="ECO:0000256" key="1">
    <source>
        <dbReference type="SAM" id="MobiDB-lite"/>
    </source>
</evidence>
<evidence type="ECO:0000313" key="2">
    <source>
        <dbReference type="EMBL" id="EGB03759.1"/>
    </source>
</evidence>
<feature type="region of interest" description="Disordered" evidence="1">
    <location>
        <begin position="29"/>
        <end position="119"/>
    </location>
</feature>
<evidence type="ECO:0000313" key="3">
    <source>
        <dbReference type="Proteomes" id="UP000002729"/>
    </source>
</evidence>
<dbReference type="EMBL" id="GL833162">
    <property type="protein sequence ID" value="EGB03759.1"/>
    <property type="molecule type" value="Genomic_DNA"/>
</dbReference>
<sequence length="292" mass="30339">MVSEDAPLVTTAANTPLVSFVFTSMEQLSAPASSAAAAAPAPAPAPPAPAAPAPDASLSAPDAALPARDAALPARDATPAVAATASAPSAAVADDDSDDEDLLGGPRRPRRPRRAAPRRDELLDELMAADAGSTPPPPCTLAAVHAEPTVDLRGPEFLARARREADAARPVLVEDEDGAVAELEGATEGVEDHFARAERAVLALLHDDPAFRDAGPADRDKADLVVGLLFQPSIESELDVRRRAADFQDLHHDLRAAIRLAVREASARTTADDERDVLGDGAQTLEHLAVMT</sequence>
<feature type="compositionally biased region" description="Low complexity" evidence="1">
    <location>
        <begin position="53"/>
        <end position="92"/>
    </location>
</feature>
<protein>
    <submittedName>
        <fullName evidence="2">Uncharacterized protein</fullName>
    </submittedName>
</protein>
<feature type="compositionally biased region" description="Acidic residues" evidence="1">
    <location>
        <begin position="93"/>
        <end position="102"/>
    </location>
</feature>
<dbReference type="RefSeq" id="XP_009041544.1">
    <property type="nucleotide sequence ID" value="XM_009043296.1"/>
</dbReference>
<name>F0YMB5_AURAN</name>